<dbReference type="SUPFAM" id="SSF52833">
    <property type="entry name" value="Thioredoxin-like"/>
    <property type="match status" value="1"/>
</dbReference>
<reference evidence="5 6" key="2">
    <citation type="submission" date="2018-06" db="EMBL/GenBank/DDBJ databases">
        <title>Metagenomic assembly of (sub)arctic Cyanobacteria and their associated microbiome from non-axenic cultures.</title>
        <authorList>
            <person name="Baurain D."/>
        </authorList>
    </citation>
    <scope>NUCLEOTIDE SEQUENCE [LARGE SCALE GENOMIC DNA]</scope>
    <source>
        <strain evidence="5">ULC066bin1</strain>
    </source>
</reference>
<dbReference type="InterPro" id="IPR047047">
    <property type="entry name" value="GST_Omega-like_C"/>
</dbReference>
<feature type="binding site" evidence="2">
    <location>
        <begin position="124"/>
        <end position="127"/>
    </location>
    <ligand>
        <name>glutathione</name>
        <dbReference type="ChEBI" id="CHEBI:57925"/>
    </ligand>
</feature>
<feature type="binding site" evidence="2">
    <location>
        <begin position="142"/>
        <end position="143"/>
    </location>
    <ligand>
        <name>glutathione</name>
        <dbReference type="ChEBI" id="CHEBI:57925"/>
    </ligand>
</feature>
<feature type="domain" description="GST C-terminal" evidence="4">
    <location>
        <begin position="163"/>
        <end position="294"/>
    </location>
</feature>
<dbReference type="Proteomes" id="UP000249467">
    <property type="component" value="Unassembled WGS sequence"/>
</dbReference>
<dbReference type="SFLD" id="SFLDG01148">
    <property type="entry name" value="Xi_(cytGST)"/>
    <property type="match status" value="1"/>
</dbReference>
<dbReference type="AlphaFoldDB" id="A0A2W4W391"/>
<feature type="binding site" evidence="2">
    <location>
        <position position="91"/>
    </location>
    <ligand>
        <name>glutathione</name>
        <dbReference type="ChEBI" id="CHEBI:57925"/>
    </ligand>
</feature>
<evidence type="ECO:0000256" key="3">
    <source>
        <dbReference type="PIRSR" id="PIRSR015753-3"/>
    </source>
</evidence>
<evidence type="ECO:0000256" key="1">
    <source>
        <dbReference type="PIRSR" id="PIRSR015753-1"/>
    </source>
</evidence>
<dbReference type="Gene3D" id="1.20.1050.10">
    <property type="match status" value="1"/>
</dbReference>
<dbReference type="PROSITE" id="PS50405">
    <property type="entry name" value="GST_CTER"/>
    <property type="match status" value="1"/>
</dbReference>
<evidence type="ECO:0000256" key="2">
    <source>
        <dbReference type="PIRSR" id="PIRSR015753-2"/>
    </source>
</evidence>
<protein>
    <submittedName>
        <fullName evidence="5">Glutathione-dependent reductase</fullName>
    </submittedName>
</protein>
<accession>A0A2W4W391</accession>
<dbReference type="PIRSF" id="PIRSF015753">
    <property type="entry name" value="GST"/>
    <property type="match status" value="1"/>
</dbReference>
<sequence length="317" mass="36902">MALGQLVNGQWTTQWTERNENGQFQRMSTQFHNWITADGSSEFKAETGRYHLYISLGCPWAHRTALLWKLKGLENLISLSIVDPVISEQGWQFSDYSGCIPDRVNQSDYLWQVYVKSDPTYTGRVTVPVLWDKQTSQIVNNESRQIIQIFNSEFDALGAKEIDFYPKDIRDRINEILDEIYQPINNGVYRCGFASSQVAYDEAIADLFQALAKWEEVLGKQRYLCGDRLTLADWCLFTTLFRFDLAYYGLFKCNIKRLVDFPNLWNYCCELYQYADAQTICSIDHVKRLYYKGLPELNPSRVIPAGPEIDYGRFLNR</sequence>
<feature type="active site" description="Nucleophile" evidence="1">
    <location>
        <position position="58"/>
    </location>
</feature>
<dbReference type="GO" id="GO:0004364">
    <property type="term" value="F:glutathione transferase activity"/>
    <property type="evidence" value="ECO:0007669"/>
    <property type="project" value="InterPro"/>
</dbReference>
<dbReference type="Pfam" id="PF13409">
    <property type="entry name" value="GST_N_2"/>
    <property type="match status" value="1"/>
</dbReference>
<dbReference type="EMBL" id="QBML01000017">
    <property type="protein sequence ID" value="PZO39634.1"/>
    <property type="molecule type" value="Genomic_DNA"/>
</dbReference>
<reference evidence="5 6" key="1">
    <citation type="submission" date="2018-04" db="EMBL/GenBank/DDBJ databases">
        <authorList>
            <person name="Go L.Y."/>
            <person name="Mitchell J.A."/>
        </authorList>
    </citation>
    <scope>NUCLEOTIDE SEQUENCE [LARGE SCALE GENOMIC DNA]</scope>
    <source>
        <strain evidence="5">ULC066bin1</strain>
    </source>
</reference>
<evidence type="ECO:0000313" key="6">
    <source>
        <dbReference type="Proteomes" id="UP000249467"/>
    </source>
</evidence>
<dbReference type="CDD" id="cd03190">
    <property type="entry name" value="GST_C_Omega_like"/>
    <property type="match status" value="1"/>
</dbReference>
<dbReference type="PANTHER" id="PTHR32419:SF6">
    <property type="entry name" value="GLUTATHIONE S-TRANSFERASE OMEGA-LIKE 1-RELATED"/>
    <property type="match status" value="1"/>
</dbReference>
<dbReference type="InterPro" id="IPR004045">
    <property type="entry name" value="Glutathione_S-Trfase_N"/>
</dbReference>
<dbReference type="Gene3D" id="3.40.30.10">
    <property type="entry name" value="Glutaredoxin"/>
    <property type="match status" value="1"/>
</dbReference>
<proteinExistence type="predicted"/>
<dbReference type="InterPro" id="IPR036282">
    <property type="entry name" value="Glutathione-S-Trfase_C_sf"/>
</dbReference>
<feature type="site" description="Lowers pKa of active site Cys" evidence="3">
    <location>
        <position position="247"/>
    </location>
</feature>
<feature type="active site" description="Proton donor/acceptor" evidence="1">
    <location>
        <position position="189"/>
    </location>
</feature>
<organism evidence="5 6">
    <name type="scientific">Pseudanabaena frigida</name>
    <dbReference type="NCBI Taxonomy" id="945775"/>
    <lineage>
        <taxon>Bacteria</taxon>
        <taxon>Bacillati</taxon>
        <taxon>Cyanobacteriota</taxon>
        <taxon>Cyanophyceae</taxon>
        <taxon>Pseudanabaenales</taxon>
        <taxon>Pseudanabaenaceae</taxon>
        <taxon>Pseudanabaena</taxon>
    </lineage>
</organism>
<dbReference type="InterPro" id="IPR016639">
    <property type="entry name" value="GST_Omega/GSH"/>
</dbReference>
<evidence type="ECO:0000313" key="5">
    <source>
        <dbReference type="EMBL" id="PZO39634.1"/>
    </source>
</evidence>
<gene>
    <name evidence="5" type="ORF">DCF19_13705</name>
</gene>
<comment type="caution">
    <text evidence="5">The sequence shown here is derived from an EMBL/GenBank/DDBJ whole genome shotgun (WGS) entry which is preliminary data.</text>
</comment>
<dbReference type="FunFam" id="3.40.30.10:FF:000058">
    <property type="entry name" value="Glutathione S-transferase, omega"/>
    <property type="match status" value="1"/>
</dbReference>
<feature type="site" description="Lowers pKa of active site Cys" evidence="3">
    <location>
        <position position="290"/>
    </location>
</feature>
<dbReference type="InterPro" id="IPR010987">
    <property type="entry name" value="Glutathione-S-Trfase_C-like"/>
</dbReference>
<dbReference type="InterPro" id="IPR036249">
    <property type="entry name" value="Thioredoxin-like_sf"/>
</dbReference>
<evidence type="ECO:0000259" key="4">
    <source>
        <dbReference type="PROSITE" id="PS50405"/>
    </source>
</evidence>
<dbReference type="GO" id="GO:0005737">
    <property type="term" value="C:cytoplasm"/>
    <property type="evidence" value="ECO:0007669"/>
    <property type="project" value="TreeGrafter"/>
</dbReference>
<name>A0A2W4W391_9CYAN</name>
<dbReference type="SFLD" id="SFLDG01206">
    <property type="entry name" value="Xi.1"/>
    <property type="match status" value="1"/>
</dbReference>
<dbReference type="Pfam" id="PF13410">
    <property type="entry name" value="GST_C_2"/>
    <property type="match status" value="1"/>
</dbReference>
<dbReference type="PANTHER" id="PTHR32419">
    <property type="entry name" value="GLUTATHIONYL-HYDROQUINONE REDUCTASE"/>
    <property type="match status" value="1"/>
</dbReference>
<dbReference type="SFLD" id="SFLDS00019">
    <property type="entry name" value="Glutathione_Transferase_(cytos"/>
    <property type="match status" value="1"/>
</dbReference>
<dbReference type="SUPFAM" id="SSF47616">
    <property type="entry name" value="GST C-terminal domain-like"/>
    <property type="match status" value="1"/>
</dbReference>
<dbReference type="InterPro" id="IPR040079">
    <property type="entry name" value="Glutathione_S-Trfase"/>
</dbReference>